<feature type="region of interest" description="Disordered" evidence="1">
    <location>
        <begin position="37"/>
        <end position="73"/>
    </location>
</feature>
<dbReference type="InterPro" id="IPR025711">
    <property type="entry name" value="PepSY"/>
</dbReference>
<feature type="domain" description="PepSY" evidence="2">
    <location>
        <begin position="77"/>
        <end position="128"/>
    </location>
</feature>
<evidence type="ECO:0000313" key="3">
    <source>
        <dbReference type="EMBL" id="SDL12641.1"/>
    </source>
</evidence>
<gene>
    <name evidence="3" type="ORF">SAMN05421874_11657</name>
</gene>
<dbReference type="Gene3D" id="3.10.450.40">
    <property type="match status" value="1"/>
</dbReference>
<dbReference type="OrthoDB" id="9795161at2"/>
<dbReference type="Proteomes" id="UP000198683">
    <property type="component" value="Unassembled WGS sequence"/>
</dbReference>
<proteinExistence type="predicted"/>
<organism evidence="3 4">
    <name type="scientific">Nonomuraea maritima</name>
    <dbReference type="NCBI Taxonomy" id="683260"/>
    <lineage>
        <taxon>Bacteria</taxon>
        <taxon>Bacillati</taxon>
        <taxon>Actinomycetota</taxon>
        <taxon>Actinomycetes</taxon>
        <taxon>Streptosporangiales</taxon>
        <taxon>Streptosporangiaceae</taxon>
        <taxon>Nonomuraea</taxon>
    </lineage>
</organism>
<evidence type="ECO:0000259" key="2">
    <source>
        <dbReference type="Pfam" id="PF03413"/>
    </source>
</evidence>
<dbReference type="Pfam" id="PF03413">
    <property type="entry name" value="PepSY"/>
    <property type="match status" value="2"/>
</dbReference>
<name>A0A1G9HHZ6_9ACTN</name>
<dbReference type="STRING" id="683260.SAMN05421874_11657"/>
<dbReference type="EMBL" id="FNFB01000016">
    <property type="protein sequence ID" value="SDL12641.1"/>
    <property type="molecule type" value="Genomic_DNA"/>
</dbReference>
<evidence type="ECO:0000256" key="1">
    <source>
        <dbReference type="SAM" id="MobiDB-lite"/>
    </source>
</evidence>
<dbReference type="PROSITE" id="PS51257">
    <property type="entry name" value="PROKAR_LIPOPROTEIN"/>
    <property type="match status" value="1"/>
</dbReference>
<feature type="domain" description="PepSY" evidence="2">
    <location>
        <begin position="151"/>
        <end position="210"/>
    </location>
</feature>
<feature type="compositionally biased region" description="Basic and acidic residues" evidence="1">
    <location>
        <begin position="114"/>
        <end position="123"/>
    </location>
</feature>
<feature type="region of interest" description="Disordered" evidence="1">
    <location>
        <begin position="112"/>
        <end position="143"/>
    </location>
</feature>
<dbReference type="RefSeq" id="WP_090769204.1">
    <property type="nucleotide sequence ID" value="NZ_FNFB01000016.1"/>
</dbReference>
<dbReference type="Gene3D" id="3.30.505.20">
    <property type="match status" value="1"/>
</dbReference>
<feature type="compositionally biased region" description="Low complexity" evidence="1">
    <location>
        <begin position="37"/>
        <end position="50"/>
    </location>
</feature>
<sequence>MNKTIAGSLVGVTMLAGGCATVQGQADRAVHLASPSLGAAAGPTAGPTEGPTGGAPGGPASQGSPPVSPNRVGVGDLKQAAEAALRAVPGATVMTLEAEEDGRRWEVQLVGQDGTEHQVDVESGKVVGGPVAESQDQDDKNDDRDLVRAAKLDYAQAADRVMTVVPEGRITELSLDLERGKAVWESDVITPNGAKHEVTIDATSGEVLRTNRTTT</sequence>
<keyword evidence="4" id="KW-1185">Reference proteome</keyword>
<accession>A0A1G9HHZ6</accession>
<dbReference type="AlphaFoldDB" id="A0A1G9HHZ6"/>
<reference evidence="3 4" key="1">
    <citation type="submission" date="2016-10" db="EMBL/GenBank/DDBJ databases">
        <authorList>
            <person name="de Groot N.N."/>
        </authorList>
    </citation>
    <scope>NUCLEOTIDE SEQUENCE [LARGE SCALE GENOMIC DNA]</scope>
    <source>
        <strain evidence="3 4">CGMCC 4.5681</strain>
    </source>
</reference>
<evidence type="ECO:0000313" key="4">
    <source>
        <dbReference type="Proteomes" id="UP000198683"/>
    </source>
</evidence>
<protein>
    <submittedName>
        <fullName evidence="3">Uncharacterized membrane protein YkoI</fullName>
    </submittedName>
</protein>